<accession>A0A067EIS0</accession>
<gene>
    <name evidence="1" type="ORF">CISIN_1g033019mg</name>
</gene>
<evidence type="ECO:0000313" key="2">
    <source>
        <dbReference type="Proteomes" id="UP000027120"/>
    </source>
</evidence>
<organism evidence="1 2">
    <name type="scientific">Citrus sinensis</name>
    <name type="common">Sweet orange</name>
    <name type="synonym">Citrus aurantium var. sinensis</name>
    <dbReference type="NCBI Taxonomy" id="2711"/>
    <lineage>
        <taxon>Eukaryota</taxon>
        <taxon>Viridiplantae</taxon>
        <taxon>Streptophyta</taxon>
        <taxon>Embryophyta</taxon>
        <taxon>Tracheophyta</taxon>
        <taxon>Spermatophyta</taxon>
        <taxon>Magnoliopsida</taxon>
        <taxon>eudicotyledons</taxon>
        <taxon>Gunneridae</taxon>
        <taxon>Pentapetalae</taxon>
        <taxon>rosids</taxon>
        <taxon>malvids</taxon>
        <taxon>Sapindales</taxon>
        <taxon>Rutaceae</taxon>
        <taxon>Aurantioideae</taxon>
        <taxon>Citrus</taxon>
    </lineage>
</organism>
<evidence type="ECO:0000313" key="1">
    <source>
        <dbReference type="EMBL" id="KDO51112.1"/>
    </source>
</evidence>
<sequence length="129" mass="14623">MFYTTHLLIQMIKHIAADILKDPNFVSEFVQNLSPPSLVVSSSTPTAVQFSTPFVDALVPAPFNPVPDLPPSCPVVSTLISTPLFFFQIRVFTELFLQQQIFSGVLLLPGDFLEQKCSYWVRWGQREKY</sequence>
<proteinExistence type="predicted"/>
<reference evidence="1 2" key="1">
    <citation type="submission" date="2014-04" db="EMBL/GenBank/DDBJ databases">
        <authorList>
            <consortium name="International Citrus Genome Consortium"/>
            <person name="Gmitter F."/>
            <person name="Chen C."/>
            <person name="Farmerie W."/>
            <person name="Harkins T."/>
            <person name="Desany B."/>
            <person name="Mohiuddin M."/>
            <person name="Kodira C."/>
            <person name="Borodovsky M."/>
            <person name="Lomsadze A."/>
            <person name="Burns P."/>
            <person name="Jenkins J."/>
            <person name="Prochnik S."/>
            <person name="Shu S."/>
            <person name="Chapman J."/>
            <person name="Pitluck S."/>
            <person name="Schmutz J."/>
            <person name="Rokhsar D."/>
        </authorList>
    </citation>
    <scope>NUCLEOTIDE SEQUENCE</scope>
</reference>
<dbReference type="SMR" id="A0A067EIS0"/>
<dbReference type="EMBL" id="KK785062">
    <property type="protein sequence ID" value="KDO51112.1"/>
    <property type="molecule type" value="Genomic_DNA"/>
</dbReference>
<dbReference type="Proteomes" id="UP000027120">
    <property type="component" value="Unassembled WGS sequence"/>
</dbReference>
<dbReference type="AlphaFoldDB" id="A0A067EIS0"/>
<protein>
    <submittedName>
        <fullName evidence="1">Uncharacterized protein</fullName>
    </submittedName>
</protein>
<dbReference type="EMBL" id="KK785062">
    <property type="protein sequence ID" value="KDO51111.1"/>
    <property type="molecule type" value="Genomic_DNA"/>
</dbReference>
<name>A0A067EIS0_CITSI</name>
<keyword evidence="2" id="KW-1185">Reference proteome</keyword>